<sequence length="229" mass="25046">MRHSHHSQSFFFLIASKMTLAGFAIFLGLSALIGQFASASSGKLIPDDAIRIRIIANSDNDSDQQLKVKLRDDVAALVESWGAMPASHDEARQLIKAHLPQIQQLVNAKLIEYDASYGGNVELAKVPFPEKIFDGTSYAAGNYEALRITLGQGAGKNWWCVLFPPLCLTAATAKDDDASASKVKQISTKKDLAKAKADKNQPANEKPHAKFFLWELIKKIIAFLGSLFS</sequence>
<gene>
    <name evidence="1" type="ORF">QJS35_06765</name>
</gene>
<protein>
    <submittedName>
        <fullName evidence="1">Stage II sporulation protein R</fullName>
    </submittedName>
</protein>
<dbReference type="Pfam" id="PF09551">
    <property type="entry name" value="Spore_II_R"/>
    <property type="match status" value="1"/>
</dbReference>
<evidence type="ECO:0000313" key="2">
    <source>
        <dbReference type="Proteomes" id="UP001493487"/>
    </source>
</evidence>
<name>A0ABV1KPV7_9BACL</name>
<dbReference type="RefSeq" id="WP_232185238.1">
    <property type="nucleotide sequence ID" value="NZ_JAIOAP010000004.1"/>
</dbReference>
<reference evidence="1 2" key="1">
    <citation type="journal article" date="2023" name="Genome Announc.">
        <title>Pan-Genome Analyses of the Genus Cohnella and Proposal of the Novel Species Cohnella silvisoli sp. nov., Isolated from Forest Soil.</title>
        <authorList>
            <person name="Wang C."/>
            <person name="Mao L."/>
            <person name="Bao G."/>
            <person name="Zhu H."/>
        </authorList>
    </citation>
    <scope>NUCLEOTIDE SEQUENCE [LARGE SCALE GENOMIC DNA]</scope>
    <source>
        <strain evidence="1 2">NL03-T5-1</strain>
    </source>
</reference>
<dbReference type="EMBL" id="JASKHM010000003">
    <property type="protein sequence ID" value="MEQ4482094.1"/>
    <property type="molecule type" value="Genomic_DNA"/>
</dbReference>
<proteinExistence type="predicted"/>
<organism evidence="1 2">
    <name type="scientific">Cohnella silvisoli</name>
    <dbReference type="NCBI Taxonomy" id="2873699"/>
    <lineage>
        <taxon>Bacteria</taxon>
        <taxon>Bacillati</taxon>
        <taxon>Bacillota</taxon>
        <taxon>Bacilli</taxon>
        <taxon>Bacillales</taxon>
        <taxon>Paenibacillaceae</taxon>
        <taxon>Cohnella</taxon>
    </lineage>
</organism>
<dbReference type="InterPro" id="IPR014202">
    <property type="entry name" value="Spore_II_R"/>
</dbReference>
<dbReference type="Proteomes" id="UP001493487">
    <property type="component" value="Unassembled WGS sequence"/>
</dbReference>
<evidence type="ECO:0000313" key="1">
    <source>
        <dbReference type="EMBL" id="MEQ4482094.1"/>
    </source>
</evidence>
<comment type="caution">
    <text evidence="1">The sequence shown here is derived from an EMBL/GenBank/DDBJ whole genome shotgun (WGS) entry which is preliminary data.</text>
</comment>
<accession>A0ABV1KPV7</accession>
<keyword evidence="2" id="KW-1185">Reference proteome</keyword>